<name>A0A1G9LN85_9PROT</name>
<dbReference type="EC" id="2.10.1.1" evidence="11"/>
<keyword evidence="6 11" id="KW-0808">Transferase</keyword>
<evidence type="ECO:0000256" key="4">
    <source>
        <dbReference type="ARBA" id="ARBA00010763"/>
    </source>
</evidence>
<keyword evidence="8 11" id="KW-0460">Magnesium</keyword>
<comment type="pathway">
    <text evidence="3 11">Cofactor biosynthesis; molybdopterin biosynthesis.</text>
</comment>
<dbReference type="Pfam" id="PF00994">
    <property type="entry name" value="MoCF_biosynth"/>
    <property type="match status" value="1"/>
</dbReference>
<dbReference type="InterPro" id="IPR038987">
    <property type="entry name" value="MoeA-like"/>
</dbReference>
<dbReference type="InterPro" id="IPR036688">
    <property type="entry name" value="MoeA_C_domain_IV_sf"/>
</dbReference>
<dbReference type="InterPro" id="IPR005111">
    <property type="entry name" value="MoeA_C_domain_IV"/>
</dbReference>
<dbReference type="GO" id="GO:0005829">
    <property type="term" value="C:cytosol"/>
    <property type="evidence" value="ECO:0007669"/>
    <property type="project" value="TreeGrafter"/>
</dbReference>
<evidence type="ECO:0000256" key="1">
    <source>
        <dbReference type="ARBA" id="ARBA00001946"/>
    </source>
</evidence>
<dbReference type="SMART" id="SM00852">
    <property type="entry name" value="MoCF_biosynth"/>
    <property type="match status" value="1"/>
</dbReference>
<dbReference type="InterPro" id="IPR001453">
    <property type="entry name" value="MoaB/Mog_dom"/>
</dbReference>
<evidence type="ECO:0000256" key="9">
    <source>
        <dbReference type="ARBA" id="ARBA00023150"/>
    </source>
</evidence>
<evidence type="ECO:0000256" key="7">
    <source>
        <dbReference type="ARBA" id="ARBA00022723"/>
    </source>
</evidence>
<evidence type="ECO:0000259" key="12">
    <source>
        <dbReference type="SMART" id="SM00852"/>
    </source>
</evidence>
<dbReference type="Gene3D" id="3.40.980.10">
    <property type="entry name" value="MoaB/Mog-like domain"/>
    <property type="match status" value="1"/>
</dbReference>
<dbReference type="InterPro" id="IPR005110">
    <property type="entry name" value="MoeA_linker/N"/>
</dbReference>
<evidence type="ECO:0000313" key="14">
    <source>
        <dbReference type="Proteomes" id="UP000199759"/>
    </source>
</evidence>
<dbReference type="EMBL" id="FNHG01000001">
    <property type="protein sequence ID" value="SDL63376.1"/>
    <property type="molecule type" value="Genomic_DNA"/>
</dbReference>
<evidence type="ECO:0000256" key="3">
    <source>
        <dbReference type="ARBA" id="ARBA00005046"/>
    </source>
</evidence>
<dbReference type="NCBIfam" id="NF045515">
    <property type="entry name" value="Glp_gephyrin"/>
    <property type="match status" value="1"/>
</dbReference>
<comment type="cofactor">
    <cofactor evidence="1 11">
        <name>Mg(2+)</name>
        <dbReference type="ChEBI" id="CHEBI:18420"/>
    </cofactor>
</comment>
<keyword evidence="5 11" id="KW-0500">Molybdenum</keyword>
<evidence type="ECO:0000256" key="10">
    <source>
        <dbReference type="ARBA" id="ARBA00047317"/>
    </source>
</evidence>
<dbReference type="Proteomes" id="UP000199759">
    <property type="component" value="Unassembled WGS sequence"/>
</dbReference>
<dbReference type="PANTHER" id="PTHR10192">
    <property type="entry name" value="MOLYBDOPTERIN BIOSYNTHESIS PROTEIN"/>
    <property type="match status" value="1"/>
</dbReference>
<dbReference type="InterPro" id="IPR036425">
    <property type="entry name" value="MoaB/Mog-like_dom_sf"/>
</dbReference>
<evidence type="ECO:0000256" key="11">
    <source>
        <dbReference type="RuleBase" id="RU365090"/>
    </source>
</evidence>
<comment type="similarity">
    <text evidence="4 11">Belongs to the MoeA family.</text>
</comment>
<feature type="domain" description="MoaB/Mog" evidence="12">
    <location>
        <begin position="179"/>
        <end position="316"/>
    </location>
</feature>
<organism evidence="13 14">
    <name type="scientific">Maricaulis salignorans</name>
    <dbReference type="NCBI Taxonomy" id="144026"/>
    <lineage>
        <taxon>Bacteria</taxon>
        <taxon>Pseudomonadati</taxon>
        <taxon>Pseudomonadota</taxon>
        <taxon>Alphaproteobacteria</taxon>
        <taxon>Maricaulales</taxon>
        <taxon>Maricaulaceae</taxon>
        <taxon>Maricaulis</taxon>
    </lineage>
</organism>
<comment type="function">
    <text evidence="2 11">Catalyzes the insertion of molybdate into adenylated molybdopterin with the concomitant release of AMP.</text>
</comment>
<evidence type="ECO:0000256" key="2">
    <source>
        <dbReference type="ARBA" id="ARBA00002901"/>
    </source>
</evidence>
<dbReference type="STRING" id="144026.SAMN04488568_101128"/>
<dbReference type="FunFam" id="3.40.980.10:FF:000004">
    <property type="entry name" value="Molybdopterin molybdenumtransferase"/>
    <property type="match status" value="1"/>
</dbReference>
<keyword evidence="14" id="KW-1185">Reference proteome</keyword>
<comment type="catalytic activity">
    <reaction evidence="10">
        <text>adenylyl-molybdopterin + molybdate = Mo-molybdopterin + AMP + H(+)</text>
        <dbReference type="Rhea" id="RHEA:35047"/>
        <dbReference type="ChEBI" id="CHEBI:15378"/>
        <dbReference type="ChEBI" id="CHEBI:36264"/>
        <dbReference type="ChEBI" id="CHEBI:62727"/>
        <dbReference type="ChEBI" id="CHEBI:71302"/>
        <dbReference type="ChEBI" id="CHEBI:456215"/>
        <dbReference type="EC" id="2.10.1.1"/>
    </reaction>
</comment>
<gene>
    <name evidence="13" type="ORF">SAMN04488568_101128</name>
</gene>
<keyword evidence="9 11" id="KW-0501">Molybdenum cofactor biosynthesis</keyword>
<evidence type="ECO:0000313" key="13">
    <source>
        <dbReference type="EMBL" id="SDL63376.1"/>
    </source>
</evidence>
<evidence type="ECO:0000256" key="5">
    <source>
        <dbReference type="ARBA" id="ARBA00022505"/>
    </source>
</evidence>
<dbReference type="OrthoDB" id="9804758at2"/>
<accession>A0A1G9LN85</accession>
<sequence length="397" mass="41558">MTDIMISVEAARARIAAALLPLEAEPCTLIDAPGRTLADPVIAVLTQPPFAASAMDGYAIHSSDLGDTPKRLALQGESAAGHGFDLALKPGHAIRISTGAPMPQGADQVVMQERVVRDGNHITLDDTPRPNSNVRGAGIDFSAGDILLPSGILLSPDAVALAAGAGMTGLTVHRRPRVGILSTGDELVEPGQTPGPHQIINSIAWGLDGLVRQWGGEPVYLGIARDSKADVRAKLEAARGLDLIVTIGGASVGDHDHLRQVFNAMGGQLEFGKIAVKPGKPSWFGRLDETAFLGLPGNPVSSLVMARLLLQPALAILSGRPESLEFATVMLGEDLAANGMRENFVRARIDCQTGRVHPLGNQDSSALSALVHSNALIRREVEAPAARAGETTQILPL</sequence>
<dbReference type="InterPro" id="IPR036135">
    <property type="entry name" value="MoeA_linker/N_sf"/>
</dbReference>
<proteinExistence type="inferred from homology"/>
<dbReference type="CDD" id="cd00887">
    <property type="entry name" value="MoeA"/>
    <property type="match status" value="1"/>
</dbReference>
<dbReference type="AlphaFoldDB" id="A0A1G9LN85"/>
<dbReference type="SUPFAM" id="SSF63867">
    <property type="entry name" value="MoeA C-terminal domain-like"/>
    <property type="match status" value="1"/>
</dbReference>
<dbReference type="RefSeq" id="WP_091765169.1">
    <property type="nucleotide sequence ID" value="NZ_FNHG01000001.1"/>
</dbReference>
<protein>
    <recommendedName>
        <fullName evidence="11">Molybdopterin molybdenumtransferase</fullName>
        <ecNumber evidence="11">2.10.1.1</ecNumber>
    </recommendedName>
</protein>
<dbReference type="Pfam" id="PF03453">
    <property type="entry name" value="MoeA_N"/>
    <property type="match status" value="1"/>
</dbReference>
<dbReference type="PANTHER" id="PTHR10192:SF5">
    <property type="entry name" value="GEPHYRIN"/>
    <property type="match status" value="1"/>
</dbReference>
<keyword evidence="7 11" id="KW-0479">Metal-binding</keyword>
<reference evidence="13 14" key="1">
    <citation type="submission" date="2016-10" db="EMBL/GenBank/DDBJ databases">
        <authorList>
            <person name="de Groot N.N."/>
        </authorList>
    </citation>
    <scope>NUCLEOTIDE SEQUENCE [LARGE SCALE GENOMIC DNA]</scope>
    <source>
        <strain evidence="13 14">DSM 16077</strain>
    </source>
</reference>
<dbReference type="GO" id="GO:0061599">
    <property type="term" value="F:molybdopterin molybdotransferase activity"/>
    <property type="evidence" value="ECO:0007669"/>
    <property type="project" value="UniProtKB-UniRule"/>
</dbReference>
<dbReference type="Gene3D" id="2.40.340.10">
    <property type="entry name" value="MoeA, C-terminal, domain IV"/>
    <property type="match status" value="1"/>
</dbReference>
<dbReference type="UniPathway" id="UPA00344"/>
<dbReference type="SUPFAM" id="SSF63882">
    <property type="entry name" value="MoeA N-terminal region -like"/>
    <property type="match status" value="1"/>
</dbReference>
<dbReference type="GO" id="GO:0046872">
    <property type="term" value="F:metal ion binding"/>
    <property type="evidence" value="ECO:0007669"/>
    <property type="project" value="UniProtKB-UniRule"/>
</dbReference>
<dbReference type="Gene3D" id="3.90.105.10">
    <property type="entry name" value="Molybdopterin biosynthesis moea protein, domain 2"/>
    <property type="match status" value="1"/>
</dbReference>
<evidence type="ECO:0000256" key="8">
    <source>
        <dbReference type="ARBA" id="ARBA00022842"/>
    </source>
</evidence>
<dbReference type="Gene3D" id="2.170.190.11">
    <property type="entry name" value="Molybdopterin biosynthesis moea protein, domain 3"/>
    <property type="match status" value="1"/>
</dbReference>
<dbReference type="Pfam" id="PF03454">
    <property type="entry name" value="MoeA_C"/>
    <property type="match status" value="1"/>
</dbReference>
<dbReference type="GO" id="GO:0006777">
    <property type="term" value="P:Mo-molybdopterin cofactor biosynthetic process"/>
    <property type="evidence" value="ECO:0007669"/>
    <property type="project" value="UniProtKB-UniRule"/>
</dbReference>
<dbReference type="SUPFAM" id="SSF53218">
    <property type="entry name" value="Molybdenum cofactor biosynthesis proteins"/>
    <property type="match status" value="1"/>
</dbReference>
<evidence type="ECO:0000256" key="6">
    <source>
        <dbReference type="ARBA" id="ARBA00022679"/>
    </source>
</evidence>